<dbReference type="RefSeq" id="WP_208502952.1">
    <property type="nucleotide sequence ID" value="NZ_JAGFOA010000003.1"/>
</dbReference>
<dbReference type="Proteomes" id="UP000680132">
    <property type="component" value="Unassembled WGS sequence"/>
</dbReference>
<reference evidence="1" key="1">
    <citation type="submission" date="2021-03" db="EMBL/GenBank/DDBJ databases">
        <title>Microbacterium sp. nov., a novel actinobacterium isolated from cow dung.</title>
        <authorList>
            <person name="Zhang L."/>
        </authorList>
    </citation>
    <scope>NUCLEOTIDE SEQUENCE</scope>
    <source>
        <strain evidence="1">NEAU-LLB</strain>
    </source>
</reference>
<keyword evidence="2" id="KW-1185">Reference proteome</keyword>
<evidence type="ECO:0000313" key="1">
    <source>
        <dbReference type="EMBL" id="MBO3663651.1"/>
    </source>
</evidence>
<evidence type="ECO:0000313" key="2">
    <source>
        <dbReference type="Proteomes" id="UP000680132"/>
    </source>
</evidence>
<gene>
    <name evidence="1" type="ORF">J5V96_08990</name>
</gene>
<accession>A0A939QQK1</accession>
<proteinExistence type="predicted"/>
<organism evidence="1 2">
    <name type="scientific">Microbacterium stercoris</name>
    <dbReference type="NCBI Taxonomy" id="2820289"/>
    <lineage>
        <taxon>Bacteria</taxon>
        <taxon>Bacillati</taxon>
        <taxon>Actinomycetota</taxon>
        <taxon>Actinomycetes</taxon>
        <taxon>Micrococcales</taxon>
        <taxon>Microbacteriaceae</taxon>
        <taxon>Microbacterium</taxon>
    </lineage>
</organism>
<protein>
    <submittedName>
        <fullName evidence="1">Uncharacterized protein</fullName>
    </submittedName>
</protein>
<sequence>MADDELTASGQGASVSAADRRAERADLLLALAEEVNTAPCSALERLELLRLVEVQALDVRRAIVDEARVAGHSWREVAGVLGISEGEARRRYDDEEGL</sequence>
<comment type="caution">
    <text evidence="1">The sequence shown here is derived from an EMBL/GenBank/DDBJ whole genome shotgun (WGS) entry which is preliminary data.</text>
</comment>
<name>A0A939QQK1_9MICO</name>
<dbReference type="AlphaFoldDB" id="A0A939QQK1"/>
<dbReference type="EMBL" id="JAGFOA010000003">
    <property type="protein sequence ID" value="MBO3663651.1"/>
    <property type="molecule type" value="Genomic_DNA"/>
</dbReference>